<organism evidence="5 6">
    <name type="scientific">Candida viswanathii</name>
    <dbReference type="NCBI Taxonomy" id="5486"/>
    <lineage>
        <taxon>Eukaryota</taxon>
        <taxon>Fungi</taxon>
        <taxon>Dikarya</taxon>
        <taxon>Ascomycota</taxon>
        <taxon>Saccharomycotina</taxon>
        <taxon>Pichiomycetes</taxon>
        <taxon>Debaryomycetaceae</taxon>
        <taxon>Candida/Lodderomyces clade</taxon>
        <taxon>Candida</taxon>
    </lineage>
</organism>
<dbReference type="InterPro" id="IPR019404">
    <property type="entry name" value="Mediator_Med11"/>
</dbReference>
<dbReference type="Gene3D" id="1.10.287.3490">
    <property type="match status" value="1"/>
</dbReference>
<dbReference type="GO" id="GO:0003712">
    <property type="term" value="F:transcription coregulator activity"/>
    <property type="evidence" value="ECO:0007669"/>
    <property type="project" value="InterPro"/>
</dbReference>
<dbReference type="EMBL" id="QLNQ01000020">
    <property type="protein sequence ID" value="RCK65290.1"/>
    <property type="molecule type" value="Genomic_DNA"/>
</dbReference>
<evidence type="ECO:0000313" key="6">
    <source>
        <dbReference type="Proteomes" id="UP000253472"/>
    </source>
</evidence>
<comment type="subcellular location">
    <subcellularLocation>
        <location evidence="1 4">Nucleus</location>
    </subcellularLocation>
</comment>
<protein>
    <recommendedName>
        <fullName evidence="4">Mediator of RNA polymerase II transcription subunit 11</fullName>
    </recommendedName>
    <alternativeName>
        <fullName evidence="4">Mediator complex subunit 11</fullName>
    </alternativeName>
</protein>
<keyword evidence="4" id="KW-0804">Transcription</keyword>
<evidence type="ECO:0000313" key="5">
    <source>
        <dbReference type="EMBL" id="RCK65290.1"/>
    </source>
</evidence>
<dbReference type="Proteomes" id="UP000253472">
    <property type="component" value="Unassembled WGS sequence"/>
</dbReference>
<keyword evidence="6" id="KW-1185">Reference proteome</keyword>
<gene>
    <name evidence="4 5" type="primary">MED11</name>
    <name evidence="5" type="ORF">Cantr_01427</name>
</gene>
<dbReference type="AlphaFoldDB" id="A0A367YHW9"/>
<evidence type="ECO:0000256" key="4">
    <source>
        <dbReference type="RuleBase" id="RU364147"/>
    </source>
</evidence>
<name>A0A367YHW9_9ASCO</name>
<proteinExistence type="inferred from homology"/>
<comment type="subunit">
    <text evidence="4">Component of the Mediator complex.</text>
</comment>
<keyword evidence="4" id="KW-0805">Transcription regulation</keyword>
<comment type="similarity">
    <text evidence="2 4">Belongs to the Mediator complex subunit 11 family.</text>
</comment>
<comment type="caution">
    <text evidence="5">The sequence shown here is derived from an EMBL/GenBank/DDBJ whole genome shotgun (WGS) entry which is preliminary data.</text>
</comment>
<sequence length="127" mass="14784">MSTLENEKAENFIQERLDSLYEIDCKVVSLLDQFSTIFQSFYTKDKEEFSEQTSTIYSTLSKVAIDLRKEIKIMDDNIGVHDKNDDGVMILPITNVDQKNTKLGKKRLDLEVKELKKLIDEDVEMKE</sequence>
<accession>A0A367YHW9</accession>
<dbReference type="GO" id="GO:0016592">
    <property type="term" value="C:mediator complex"/>
    <property type="evidence" value="ECO:0007669"/>
    <property type="project" value="InterPro"/>
</dbReference>
<evidence type="ECO:0000256" key="1">
    <source>
        <dbReference type="ARBA" id="ARBA00004123"/>
    </source>
</evidence>
<evidence type="ECO:0000256" key="3">
    <source>
        <dbReference type="ARBA" id="ARBA00023242"/>
    </source>
</evidence>
<dbReference type="STRING" id="5486.A0A367YHW9"/>
<keyword evidence="4" id="KW-0010">Activator</keyword>
<dbReference type="GO" id="GO:0006357">
    <property type="term" value="P:regulation of transcription by RNA polymerase II"/>
    <property type="evidence" value="ECO:0007669"/>
    <property type="project" value="InterPro"/>
</dbReference>
<comment type="function">
    <text evidence="4">Component of the Mediator complex, a coactivator involved in the regulated transcription of nearly all RNA polymerase II-dependent genes. Mediator functions as a bridge to convey information from gene-specific regulatory proteins to the basal RNA polymerase II transcription machinery. Mediator is recruited to promoters by direct interactions with regulatory proteins and serves as a scaffold for the assembly of a functional pre-initiation complex with RNA polymerase II and the general transcription factors.</text>
</comment>
<keyword evidence="3 4" id="KW-0539">Nucleus</keyword>
<reference evidence="5 6" key="1">
    <citation type="submission" date="2018-06" db="EMBL/GenBank/DDBJ databases">
        <title>Whole genome sequencing of Candida tropicalis (genome annotated by CSBL at Korea University).</title>
        <authorList>
            <person name="Ahn J."/>
        </authorList>
    </citation>
    <scope>NUCLEOTIDE SEQUENCE [LARGE SCALE GENOMIC DNA]</scope>
    <source>
        <strain evidence="5 6">ATCC 20962</strain>
    </source>
</reference>
<evidence type="ECO:0000256" key="2">
    <source>
        <dbReference type="ARBA" id="ARBA00008186"/>
    </source>
</evidence>
<dbReference type="OrthoDB" id="5418434at2759"/>
<dbReference type="Pfam" id="PF10280">
    <property type="entry name" value="Med11"/>
    <property type="match status" value="1"/>
</dbReference>